<feature type="compositionally biased region" description="Basic and acidic residues" evidence="2">
    <location>
        <begin position="59"/>
        <end position="83"/>
    </location>
</feature>
<feature type="compositionally biased region" description="Acidic residues" evidence="2">
    <location>
        <begin position="138"/>
        <end position="147"/>
    </location>
</feature>
<feature type="compositionally biased region" description="Acidic residues" evidence="2">
    <location>
        <begin position="175"/>
        <end position="187"/>
    </location>
</feature>
<evidence type="ECO:0000313" key="4">
    <source>
        <dbReference type="WBParaSite" id="Minc3s00402g11709"/>
    </source>
</evidence>
<keyword evidence="3" id="KW-1185">Reference proteome</keyword>
<dbReference type="WBParaSite" id="Minc3s00402g11709">
    <property type="protein sequence ID" value="Minc3s00402g11709"/>
    <property type="gene ID" value="Minc3s00402g11709"/>
</dbReference>
<accession>A0A914LCD7</accession>
<evidence type="ECO:0000256" key="2">
    <source>
        <dbReference type="SAM" id="MobiDB-lite"/>
    </source>
</evidence>
<reference evidence="4" key="1">
    <citation type="submission" date="2022-11" db="UniProtKB">
        <authorList>
            <consortium name="WormBaseParasite"/>
        </authorList>
    </citation>
    <scope>IDENTIFICATION</scope>
</reference>
<feature type="region of interest" description="Disordered" evidence="2">
    <location>
        <begin position="43"/>
        <end position="190"/>
    </location>
</feature>
<keyword evidence="1" id="KW-0175">Coiled coil</keyword>
<feature type="compositionally biased region" description="Basic and acidic residues" evidence="2">
    <location>
        <begin position="90"/>
        <end position="112"/>
    </location>
</feature>
<feature type="compositionally biased region" description="Basic and acidic residues" evidence="2">
    <location>
        <begin position="148"/>
        <end position="157"/>
    </location>
</feature>
<sequence length="341" mass="40671">MAKLEEEEENRRKRLKLNFDDERERKENCEIERKGKRIVKEEERKTIFGTPTSEIEEVKDEKHGREGPSEIEVRDENGGRESFSEIEEVKDEHSRGGVLEIEKVKEEHDGRGEGGFSEIEEEENDGYHRRGGGRVFEIEEEIEEVRDEDNRRGRVSEVEEEEDEYNRKGGGGFSEIEEEDDIEEEEEGLRRRGRYRRREGRVSEIEEVVDERDGGGIVSEIEEEEDEYNRRFLSFRRVPEIEELDDEEKISLSPSTRFSDEIRLSPIIGLNNTPQSPDYLEKREKAKFQFKRDWKEFKKVLIEWEERIVWKSNHQHVLEKERELKRKNREINREALNGPCN</sequence>
<name>A0A914LCD7_MELIC</name>
<proteinExistence type="predicted"/>
<dbReference type="AlphaFoldDB" id="A0A914LCD7"/>
<evidence type="ECO:0000256" key="1">
    <source>
        <dbReference type="SAM" id="Coils"/>
    </source>
</evidence>
<organism evidence="3 4">
    <name type="scientific">Meloidogyne incognita</name>
    <name type="common">Southern root-knot nematode worm</name>
    <name type="synonym">Oxyuris incognita</name>
    <dbReference type="NCBI Taxonomy" id="6306"/>
    <lineage>
        <taxon>Eukaryota</taxon>
        <taxon>Metazoa</taxon>
        <taxon>Ecdysozoa</taxon>
        <taxon>Nematoda</taxon>
        <taxon>Chromadorea</taxon>
        <taxon>Rhabditida</taxon>
        <taxon>Tylenchina</taxon>
        <taxon>Tylenchomorpha</taxon>
        <taxon>Tylenchoidea</taxon>
        <taxon>Meloidogynidae</taxon>
        <taxon>Meloidogyninae</taxon>
        <taxon>Meloidogyne</taxon>
        <taxon>Meloidogyne incognita group</taxon>
    </lineage>
</organism>
<dbReference type="Proteomes" id="UP000887563">
    <property type="component" value="Unplaced"/>
</dbReference>
<feature type="coiled-coil region" evidence="1">
    <location>
        <begin position="5"/>
        <end position="32"/>
    </location>
</feature>
<protein>
    <submittedName>
        <fullName evidence="4">Uncharacterized protein</fullName>
    </submittedName>
</protein>
<evidence type="ECO:0000313" key="3">
    <source>
        <dbReference type="Proteomes" id="UP000887563"/>
    </source>
</evidence>